<evidence type="ECO:0000313" key="2">
    <source>
        <dbReference type="EMBL" id="KAF4312192.1"/>
    </source>
</evidence>
<reference evidence="2" key="1">
    <citation type="submission" date="2020-04" db="EMBL/GenBank/DDBJ databases">
        <title>Genome Assembly and Annotation of Botryosphaeria dothidea sdau 11-99, a Latent Pathogen of Apple Fruit Ring Rot in China.</title>
        <authorList>
            <person name="Yu C."/>
            <person name="Diao Y."/>
            <person name="Lu Q."/>
            <person name="Zhao J."/>
            <person name="Cui S."/>
            <person name="Peng C."/>
            <person name="He B."/>
            <person name="Liu H."/>
        </authorList>
    </citation>
    <scope>NUCLEOTIDE SEQUENCE [LARGE SCALE GENOMIC DNA]</scope>
    <source>
        <strain evidence="2">Sdau11-99</strain>
    </source>
</reference>
<proteinExistence type="predicted"/>
<accession>A0A8H4NEI0</accession>
<dbReference type="PANTHER" id="PTHR42085:SF8">
    <property type="entry name" value="F-BOX DOMAIN-CONTAINING PROTEIN"/>
    <property type="match status" value="1"/>
</dbReference>
<keyword evidence="3" id="KW-1185">Reference proteome</keyword>
<dbReference type="AlphaFoldDB" id="A0A8H4NEI0"/>
<dbReference type="Proteomes" id="UP000572817">
    <property type="component" value="Unassembled WGS sequence"/>
</dbReference>
<evidence type="ECO:0000313" key="3">
    <source>
        <dbReference type="Proteomes" id="UP000572817"/>
    </source>
</evidence>
<sequence>MASSTIHRNSSKDVFPFLKLSGEVQNMIYGYALTMPYEYTPNFVLGGASSYTPSSTFITLQCDLNDPRYCIETFTECICEMNYPRRLCPRHDSGLCPAEALAIGLLLVCRKTYQECAPMIYSLNVFTLDTPTLQRFLIQIGPAHAAQLRHLYVVDVFDKANGLVSARDGEFEYRRQQGSYANLDIASRVYYSPQYFQLAALVNLETLRIPTFVCAKDDNTPDEDAEFLVNELFLWMEAVGRNKGKKDACLRIIKFKFIREKGVGDPEVRKFEGNLRRKIRNLLVG</sequence>
<name>A0A8H4NEI0_9PEZI</name>
<dbReference type="OrthoDB" id="5272396at2759"/>
<dbReference type="InterPro" id="IPR056632">
    <property type="entry name" value="DUF7730"/>
</dbReference>
<evidence type="ECO:0000259" key="1">
    <source>
        <dbReference type="Pfam" id="PF24864"/>
    </source>
</evidence>
<dbReference type="EMBL" id="WWBZ02000007">
    <property type="protein sequence ID" value="KAF4312192.1"/>
    <property type="molecule type" value="Genomic_DNA"/>
</dbReference>
<comment type="caution">
    <text evidence="2">The sequence shown here is derived from an EMBL/GenBank/DDBJ whole genome shotgun (WGS) entry which is preliminary data.</text>
</comment>
<dbReference type="PANTHER" id="PTHR42085">
    <property type="entry name" value="F-BOX DOMAIN-CONTAINING PROTEIN"/>
    <property type="match status" value="1"/>
</dbReference>
<organism evidence="2 3">
    <name type="scientific">Botryosphaeria dothidea</name>
    <dbReference type="NCBI Taxonomy" id="55169"/>
    <lineage>
        <taxon>Eukaryota</taxon>
        <taxon>Fungi</taxon>
        <taxon>Dikarya</taxon>
        <taxon>Ascomycota</taxon>
        <taxon>Pezizomycotina</taxon>
        <taxon>Dothideomycetes</taxon>
        <taxon>Dothideomycetes incertae sedis</taxon>
        <taxon>Botryosphaeriales</taxon>
        <taxon>Botryosphaeriaceae</taxon>
        <taxon>Botryosphaeria</taxon>
    </lineage>
</organism>
<dbReference type="InterPro" id="IPR038883">
    <property type="entry name" value="AN11006-like"/>
</dbReference>
<feature type="domain" description="DUF7730" evidence="1">
    <location>
        <begin position="17"/>
        <end position="153"/>
    </location>
</feature>
<protein>
    <recommendedName>
        <fullName evidence="1">DUF7730 domain-containing protein</fullName>
    </recommendedName>
</protein>
<gene>
    <name evidence="2" type="ORF">GTA08_BOTSDO12335</name>
</gene>
<dbReference type="Pfam" id="PF24864">
    <property type="entry name" value="DUF7730"/>
    <property type="match status" value="1"/>
</dbReference>